<dbReference type="PANTHER" id="PTHR11364:SF27">
    <property type="entry name" value="SULFURTRANSFERASE"/>
    <property type="match status" value="1"/>
</dbReference>
<dbReference type="Proteomes" id="UP000309133">
    <property type="component" value="Unassembled WGS sequence"/>
</dbReference>
<dbReference type="AlphaFoldDB" id="A0A4S4FML6"/>
<dbReference type="SUPFAM" id="SSF52821">
    <property type="entry name" value="Rhodanese/Cell cycle control phosphatase"/>
    <property type="match status" value="2"/>
</dbReference>
<sequence length="304" mass="32351">MSESSPAVPVQQEDPSRGVLIDSERLAEQLSSDQPPVVLDVRWRLDRPDGRPEYLLGHIPGAVYVSLDDELAAHGAPLDGRHPLPSRTQLQASARRWGIRRGDRVVVADDHTGLSAARAWWLLRAAGIEDVRILDGGYRAWTEAGLPVATGDVVPEAGDVELDVEAGEGELKSLTIEEVAGYPAHGVLLDARAGERYRGEVEPIDPRAGHIPGAVSRPTTENLTSDGRFQAADELRTAFAALGIADGSPVAVYCGSGVTAAHQAAALTIAGFRPVLYPGSWSQWSNHPELPIAVGSTPDGDVRP</sequence>
<evidence type="ECO:0000256" key="1">
    <source>
        <dbReference type="ARBA" id="ARBA00022679"/>
    </source>
</evidence>
<evidence type="ECO:0000313" key="4">
    <source>
        <dbReference type="EMBL" id="THG31693.1"/>
    </source>
</evidence>
<gene>
    <name evidence="4" type="ORF">E6C64_06395</name>
</gene>
<dbReference type="PROSITE" id="PS50206">
    <property type="entry name" value="RHODANESE_3"/>
    <property type="match status" value="2"/>
</dbReference>
<dbReference type="EMBL" id="SSSM01000003">
    <property type="protein sequence ID" value="THG31693.1"/>
    <property type="molecule type" value="Genomic_DNA"/>
</dbReference>
<dbReference type="PROSITE" id="PS00380">
    <property type="entry name" value="RHODANESE_1"/>
    <property type="match status" value="1"/>
</dbReference>
<keyword evidence="5" id="KW-1185">Reference proteome</keyword>
<feature type="domain" description="Rhodanese" evidence="3">
    <location>
        <begin position="32"/>
        <end position="150"/>
    </location>
</feature>
<dbReference type="OrthoDB" id="9770030at2"/>
<dbReference type="CDD" id="cd01449">
    <property type="entry name" value="TST_Repeat_2"/>
    <property type="match status" value="1"/>
</dbReference>
<dbReference type="Gene3D" id="3.40.250.10">
    <property type="entry name" value="Rhodanese-like domain"/>
    <property type="match status" value="2"/>
</dbReference>
<dbReference type="InterPro" id="IPR036873">
    <property type="entry name" value="Rhodanese-like_dom_sf"/>
</dbReference>
<comment type="caution">
    <text evidence="4">The sequence shown here is derived from an EMBL/GenBank/DDBJ whole genome shotgun (WGS) entry which is preliminary data.</text>
</comment>
<dbReference type="GO" id="GO:0004792">
    <property type="term" value="F:thiosulfate-cyanide sulfurtransferase activity"/>
    <property type="evidence" value="ECO:0007669"/>
    <property type="project" value="InterPro"/>
</dbReference>
<keyword evidence="2" id="KW-0677">Repeat</keyword>
<dbReference type="PANTHER" id="PTHR11364">
    <property type="entry name" value="THIOSULFATE SULFERTANSFERASE"/>
    <property type="match status" value="1"/>
</dbReference>
<protein>
    <submittedName>
        <fullName evidence="4">Sulfurtransferase</fullName>
    </submittedName>
</protein>
<dbReference type="InterPro" id="IPR045078">
    <property type="entry name" value="TST/MPST-like"/>
</dbReference>
<keyword evidence="1 4" id="KW-0808">Transferase</keyword>
<dbReference type="InterPro" id="IPR001763">
    <property type="entry name" value="Rhodanese-like_dom"/>
</dbReference>
<organism evidence="4 5">
    <name type="scientific">Naasia lichenicola</name>
    <dbReference type="NCBI Taxonomy" id="2565933"/>
    <lineage>
        <taxon>Bacteria</taxon>
        <taxon>Bacillati</taxon>
        <taxon>Actinomycetota</taxon>
        <taxon>Actinomycetes</taxon>
        <taxon>Micrococcales</taxon>
        <taxon>Microbacteriaceae</taxon>
        <taxon>Naasia</taxon>
    </lineage>
</organism>
<dbReference type="CDD" id="cd01448">
    <property type="entry name" value="TST_Repeat_1"/>
    <property type="match status" value="1"/>
</dbReference>
<dbReference type="RefSeq" id="WP_136426813.1">
    <property type="nucleotide sequence ID" value="NZ_SSSM01000003.1"/>
</dbReference>
<proteinExistence type="predicted"/>
<dbReference type="Pfam" id="PF00581">
    <property type="entry name" value="Rhodanese"/>
    <property type="match status" value="2"/>
</dbReference>
<dbReference type="SMART" id="SM00450">
    <property type="entry name" value="RHOD"/>
    <property type="match status" value="2"/>
</dbReference>
<evidence type="ECO:0000313" key="5">
    <source>
        <dbReference type="Proteomes" id="UP000309133"/>
    </source>
</evidence>
<dbReference type="InterPro" id="IPR001307">
    <property type="entry name" value="Thiosulphate_STrfase_CS"/>
</dbReference>
<feature type="domain" description="Rhodanese" evidence="3">
    <location>
        <begin position="182"/>
        <end position="293"/>
    </location>
</feature>
<evidence type="ECO:0000256" key="2">
    <source>
        <dbReference type="ARBA" id="ARBA00022737"/>
    </source>
</evidence>
<reference evidence="4 5" key="1">
    <citation type="submission" date="2019-04" db="EMBL/GenBank/DDBJ databases">
        <authorList>
            <person name="Jiang L."/>
        </authorList>
    </citation>
    <scope>NUCLEOTIDE SEQUENCE [LARGE SCALE GENOMIC DNA]</scope>
    <source>
        <strain evidence="4 5">YIM 131853</strain>
    </source>
</reference>
<evidence type="ECO:0000259" key="3">
    <source>
        <dbReference type="PROSITE" id="PS50206"/>
    </source>
</evidence>
<accession>A0A4S4FML6</accession>
<name>A0A4S4FML6_9MICO</name>